<keyword evidence="2" id="KW-1185">Reference proteome</keyword>
<proteinExistence type="predicted"/>
<gene>
    <name evidence="1" type="ORF">ABIC98_003251</name>
</gene>
<organism evidence="1 2">
    <name type="scientific">Arthrobacter nitrophenolicus</name>
    <dbReference type="NCBI Taxonomy" id="683150"/>
    <lineage>
        <taxon>Bacteria</taxon>
        <taxon>Bacillati</taxon>
        <taxon>Actinomycetota</taxon>
        <taxon>Actinomycetes</taxon>
        <taxon>Micrococcales</taxon>
        <taxon>Micrococcaceae</taxon>
        <taxon>Arthrobacter</taxon>
    </lineage>
</organism>
<protein>
    <submittedName>
        <fullName evidence="1">Uncharacterized protein</fullName>
    </submittedName>
</protein>
<sequence length="90" mass="10032">MAIDTLSLPIWGRQRDEYHPVAVEQHKRETILILRHREDNGIFGSLVVDRDTGVATRLVTPTRALLQEVQQMSTSNDGAVSFGFVTGSEP</sequence>
<comment type="caution">
    <text evidence="1">The sequence shown here is derived from an EMBL/GenBank/DDBJ whole genome shotgun (WGS) entry which is preliminary data.</text>
</comment>
<name>A0ACC6TIJ1_9MICC</name>
<evidence type="ECO:0000313" key="2">
    <source>
        <dbReference type="Proteomes" id="UP001549207"/>
    </source>
</evidence>
<dbReference type="EMBL" id="JBEPNJ010000015">
    <property type="protein sequence ID" value="MET3773586.1"/>
    <property type="molecule type" value="Genomic_DNA"/>
</dbReference>
<evidence type="ECO:0000313" key="1">
    <source>
        <dbReference type="EMBL" id="MET3773586.1"/>
    </source>
</evidence>
<dbReference type="Proteomes" id="UP001549207">
    <property type="component" value="Unassembled WGS sequence"/>
</dbReference>
<accession>A0ACC6TIJ1</accession>
<reference evidence="1" key="1">
    <citation type="submission" date="2024-06" db="EMBL/GenBank/DDBJ databases">
        <title>Genomic Encyclopedia of Type Strains, Phase IV (KMG-IV): sequencing the most valuable type-strain genomes for metagenomic binning, comparative biology and taxonomic classification.</title>
        <authorList>
            <person name="Goeker M."/>
        </authorList>
    </citation>
    <scope>NUCLEOTIDE SEQUENCE</scope>
    <source>
        <strain evidence="1">SJCon</strain>
    </source>
</reference>